<evidence type="ECO:0000313" key="6">
    <source>
        <dbReference type="EMBL" id="TYQ06834.1"/>
    </source>
</evidence>
<comment type="caution">
    <text evidence="6">The sequence shown here is derived from an EMBL/GenBank/DDBJ whole genome shotgun (WGS) entry which is preliminary data.</text>
</comment>
<dbReference type="InterPro" id="IPR004307">
    <property type="entry name" value="TspO_MBR"/>
</dbReference>
<comment type="subcellular location">
    <subcellularLocation>
        <location evidence="1">Membrane</location>
        <topology evidence="1">Multi-pass membrane protein</topology>
    </subcellularLocation>
</comment>
<reference evidence="6" key="1">
    <citation type="submission" date="2019-07" db="EMBL/GenBank/DDBJ databases">
        <title>Genomic Encyclopedia of Type Strains, Phase IV (KMG-IV): sequencing the most valuable type-strain genomes for metagenomic binning, comparative biology and taxonomic classification.</title>
        <authorList>
            <person name="Goeker M."/>
        </authorList>
    </citation>
    <scope>NUCLEOTIDE SEQUENCE</scope>
    <source>
        <strain evidence="6">DSM 44596</strain>
    </source>
</reference>
<dbReference type="AlphaFoldDB" id="A0A652YV67"/>
<dbReference type="Gene3D" id="1.20.1260.100">
    <property type="entry name" value="TspO/MBR protein"/>
    <property type="match status" value="1"/>
</dbReference>
<dbReference type="InterPro" id="IPR038330">
    <property type="entry name" value="TspO/MBR-related_sf"/>
</dbReference>
<dbReference type="PANTHER" id="PTHR10057">
    <property type="entry name" value="PERIPHERAL-TYPE BENZODIAZEPINE RECEPTOR"/>
    <property type="match status" value="1"/>
</dbReference>
<evidence type="ECO:0000256" key="2">
    <source>
        <dbReference type="ARBA" id="ARBA00007524"/>
    </source>
</evidence>
<protein>
    <submittedName>
        <fullName evidence="6">TspO/MBR related protein</fullName>
    </submittedName>
</protein>
<proteinExistence type="inferred from homology"/>
<dbReference type="FunFam" id="1.20.1260.100:FF:000001">
    <property type="entry name" value="translocator protein 2"/>
    <property type="match status" value="1"/>
</dbReference>
<evidence type="ECO:0000256" key="1">
    <source>
        <dbReference type="ARBA" id="ARBA00004141"/>
    </source>
</evidence>
<evidence type="ECO:0000256" key="5">
    <source>
        <dbReference type="ARBA" id="ARBA00023136"/>
    </source>
</evidence>
<dbReference type="EMBL" id="VNIQ01000002">
    <property type="protein sequence ID" value="TYQ06834.1"/>
    <property type="molecule type" value="Genomic_DNA"/>
</dbReference>
<keyword evidence="5" id="KW-0472">Membrane</keyword>
<evidence type="ECO:0000256" key="4">
    <source>
        <dbReference type="ARBA" id="ARBA00022989"/>
    </source>
</evidence>
<organism evidence="6">
    <name type="scientific">Nocardia globerula</name>
    <dbReference type="NCBI Taxonomy" id="1818"/>
    <lineage>
        <taxon>Bacteria</taxon>
        <taxon>Bacillati</taxon>
        <taxon>Actinomycetota</taxon>
        <taxon>Actinomycetes</taxon>
        <taxon>Mycobacteriales</taxon>
        <taxon>Nocardiaceae</taxon>
        <taxon>Nocardia</taxon>
    </lineage>
</organism>
<dbReference type="GO" id="GO:0033013">
    <property type="term" value="P:tetrapyrrole metabolic process"/>
    <property type="evidence" value="ECO:0007669"/>
    <property type="project" value="UniProtKB-ARBA"/>
</dbReference>
<sequence length="167" mass="18131">MSEQLLNRLPKNLARTGAFTTLTALVGSAAGRSPEKTSWFRNLRKPAFQPPAVVFPVVWTALYADIAVSSAIALDRLQEEGDRADERRLALALLANLAVNAGWSWVFFRSHRLAAAPVIAAALAVSSSDLAMRVGRVDRSAGLALVPYPLWCSFATVLSAAIWRNNR</sequence>
<dbReference type="Pfam" id="PF03073">
    <property type="entry name" value="TspO_MBR"/>
    <property type="match status" value="1"/>
</dbReference>
<evidence type="ECO:0000256" key="3">
    <source>
        <dbReference type="ARBA" id="ARBA00022692"/>
    </source>
</evidence>
<keyword evidence="4" id="KW-1133">Transmembrane helix</keyword>
<comment type="similarity">
    <text evidence="2">Belongs to the TspO/BZRP family.</text>
</comment>
<dbReference type="GO" id="GO:0016020">
    <property type="term" value="C:membrane"/>
    <property type="evidence" value="ECO:0007669"/>
    <property type="project" value="UniProtKB-SubCell"/>
</dbReference>
<accession>A0A652YV67</accession>
<gene>
    <name evidence="6" type="ORF">FNL38_102978</name>
</gene>
<dbReference type="PIRSF" id="PIRSF005859">
    <property type="entry name" value="PBR"/>
    <property type="match status" value="1"/>
</dbReference>
<dbReference type="PANTHER" id="PTHR10057:SF0">
    <property type="entry name" value="TRANSLOCATOR PROTEIN"/>
    <property type="match status" value="1"/>
</dbReference>
<keyword evidence="3" id="KW-0812">Transmembrane</keyword>
<name>A0A652YV67_NOCGL</name>
<dbReference type="CDD" id="cd15904">
    <property type="entry name" value="TSPO_MBR"/>
    <property type="match status" value="1"/>
</dbReference>